<feature type="compositionally biased region" description="Low complexity" evidence="1">
    <location>
        <begin position="116"/>
        <end position="143"/>
    </location>
</feature>
<evidence type="ECO:0000313" key="3">
    <source>
        <dbReference type="Proteomes" id="UP000198372"/>
    </source>
</evidence>
<keyword evidence="3" id="KW-1185">Reference proteome</keyword>
<evidence type="ECO:0000313" key="2">
    <source>
        <dbReference type="EMBL" id="SCV71415.1"/>
    </source>
</evidence>
<feature type="region of interest" description="Disordered" evidence="1">
    <location>
        <begin position="116"/>
        <end position="192"/>
    </location>
</feature>
<sequence length="421" mass="46978">MSGINNPFAPSPASVVQSTANRFPDISNDPALQQQQQQQQQPQYGQQQAYHSQGQQQQPQQQQQLGYLQTQQTGYMSQPPSGGVYPTSSLPASPFGGAQQASYQAAYNNGQAQAYSGYSAQQQQPPQQQQQFSSAPQVSFSVSDLDPYSHLGTLHQSQISQQQPPSPYSQPQQQQQQQGGAMMMGQDGNMTLPSHLANVQQVQTHPRQYVQENKAILMTWNDSAWKQLLARFDTLREAWEARKSAVQQVALQGADPIAIERLTKDAESNIGELYVIRENFGWLANEHGNRVWADSIHASKFQLAEVKDTKARVREALNAGLNSLPEYPAPLSPEQVGGAFHRRAEEEYRKQTIMSGYQQPQMTGYPQQQQQPQHQMQPQYGMPSQRTGYYPPQQQQQAGYMQTQPSGFYGGSGGGYQQGYF</sequence>
<proteinExistence type="predicted"/>
<dbReference type="STRING" id="269621.A0A238FE06"/>
<feature type="compositionally biased region" description="Gly residues" evidence="1">
    <location>
        <begin position="408"/>
        <end position="421"/>
    </location>
</feature>
<evidence type="ECO:0000256" key="1">
    <source>
        <dbReference type="SAM" id="MobiDB-lite"/>
    </source>
</evidence>
<feature type="compositionally biased region" description="Low complexity" evidence="1">
    <location>
        <begin position="30"/>
        <end position="72"/>
    </location>
</feature>
<feature type="region of interest" description="Disordered" evidence="1">
    <location>
        <begin position="1"/>
        <end position="91"/>
    </location>
</feature>
<feature type="region of interest" description="Disordered" evidence="1">
    <location>
        <begin position="360"/>
        <end position="421"/>
    </location>
</feature>
<name>A0A238FE06_9BASI</name>
<feature type="compositionally biased region" description="Low complexity" evidence="1">
    <location>
        <begin position="360"/>
        <end position="407"/>
    </location>
</feature>
<dbReference type="OrthoDB" id="2538205at2759"/>
<protein>
    <submittedName>
        <fullName evidence="2">BQ2448_3003 protein</fullName>
    </submittedName>
</protein>
<dbReference type="EMBL" id="FMSP01000007">
    <property type="protein sequence ID" value="SCV71415.1"/>
    <property type="molecule type" value="Genomic_DNA"/>
</dbReference>
<dbReference type="Proteomes" id="UP000198372">
    <property type="component" value="Unassembled WGS sequence"/>
</dbReference>
<dbReference type="AlphaFoldDB" id="A0A238FE06"/>
<gene>
    <name evidence="2" type="ORF">BQ2448_3003</name>
</gene>
<feature type="compositionally biased region" description="Polar residues" evidence="1">
    <location>
        <begin position="73"/>
        <end position="91"/>
    </location>
</feature>
<feature type="compositionally biased region" description="Low complexity" evidence="1">
    <location>
        <begin position="156"/>
        <end position="178"/>
    </location>
</feature>
<accession>A0A238FE06</accession>
<organism evidence="2 3">
    <name type="scientific">Microbotryum intermedium</name>
    <dbReference type="NCBI Taxonomy" id="269621"/>
    <lineage>
        <taxon>Eukaryota</taxon>
        <taxon>Fungi</taxon>
        <taxon>Dikarya</taxon>
        <taxon>Basidiomycota</taxon>
        <taxon>Pucciniomycotina</taxon>
        <taxon>Microbotryomycetes</taxon>
        <taxon>Microbotryales</taxon>
        <taxon>Microbotryaceae</taxon>
        <taxon>Microbotryum</taxon>
    </lineage>
</organism>
<reference evidence="3" key="1">
    <citation type="submission" date="2016-09" db="EMBL/GenBank/DDBJ databases">
        <authorList>
            <person name="Jeantristanb JTB J.-T."/>
            <person name="Ricardo R."/>
        </authorList>
    </citation>
    <scope>NUCLEOTIDE SEQUENCE [LARGE SCALE GENOMIC DNA]</scope>
</reference>